<evidence type="ECO:0000313" key="3">
    <source>
        <dbReference type="Proteomes" id="UP001329430"/>
    </source>
</evidence>
<dbReference type="AlphaFoldDB" id="A0AAN7ZKG2"/>
<dbReference type="Proteomes" id="UP001329430">
    <property type="component" value="Chromosome 6"/>
</dbReference>
<protein>
    <submittedName>
        <fullName evidence="2">Uncharacterized protein</fullName>
    </submittedName>
</protein>
<gene>
    <name evidence="2" type="ORF">RI129_008383</name>
</gene>
<evidence type="ECO:0000256" key="1">
    <source>
        <dbReference type="SAM" id="SignalP"/>
    </source>
</evidence>
<keyword evidence="3" id="KW-1185">Reference proteome</keyword>
<name>A0AAN7ZKG2_9COLE</name>
<feature type="signal peptide" evidence="1">
    <location>
        <begin position="1"/>
        <end position="16"/>
    </location>
</feature>
<sequence length="95" mass="9727">MFKLVVFLALFALAAAAPAPGLVAAHSVPVVVGSVPTSISHQSQSIVHSHAAVVAPVVHTAPLVHHAVAYHAAPGIFAPHAYGLHHGIHHGVVFH</sequence>
<comment type="caution">
    <text evidence="2">The sequence shown here is derived from an EMBL/GenBank/DDBJ whole genome shotgun (WGS) entry which is preliminary data.</text>
</comment>
<feature type="chain" id="PRO_5042985935" evidence="1">
    <location>
        <begin position="17"/>
        <end position="95"/>
    </location>
</feature>
<dbReference type="InterPro" id="IPR007614">
    <property type="entry name" value="Retinin_C"/>
</dbReference>
<reference evidence="2 3" key="1">
    <citation type="journal article" date="2024" name="Insects">
        <title>An Improved Chromosome-Level Genome Assembly of the Firefly Pyrocoelia pectoralis.</title>
        <authorList>
            <person name="Fu X."/>
            <person name="Meyer-Rochow V.B."/>
            <person name="Ballantyne L."/>
            <person name="Zhu X."/>
        </authorList>
    </citation>
    <scope>NUCLEOTIDE SEQUENCE [LARGE SCALE GENOMIC DNA]</scope>
    <source>
        <strain evidence="2">XCY_ONT2</strain>
    </source>
</reference>
<dbReference type="Pfam" id="PF04527">
    <property type="entry name" value="Retinin_C"/>
    <property type="match status" value="1"/>
</dbReference>
<proteinExistence type="predicted"/>
<keyword evidence="1" id="KW-0732">Signal</keyword>
<accession>A0AAN7ZKG2</accession>
<dbReference type="EMBL" id="JAVRBK010000006">
    <property type="protein sequence ID" value="KAK5642216.1"/>
    <property type="molecule type" value="Genomic_DNA"/>
</dbReference>
<evidence type="ECO:0000313" key="2">
    <source>
        <dbReference type="EMBL" id="KAK5642216.1"/>
    </source>
</evidence>
<organism evidence="2 3">
    <name type="scientific">Pyrocoelia pectoralis</name>
    <dbReference type="NCBI Taxonomy" id="417401"/>
    <lineage>
        <taxon>Eukaryota</taxon>
        <taxon>Metazoa</taxon>
        <taxon>Ecdysozoa</taxon>
        <taxon>Arthropoda</taxon>
        <taxon>Hexapoda</taxon>
        <taxon>Insecta</taxon>
        <taxon>Pterygota</taxon>
        <taxon>Neoptera</taxon>
        <taxon>Endopterygota</taxon>
        <taxon>Coleoptera</taxon>
        <taxon>Polyphaga</taxon>
        <taxon>Elateriformia</taxon>
        <taxon>Elateroidea</taxon>
        <taxon>Lampyridae</taxon>
        <taxon>Lampyrinae</taxon>
        <taxon>Pyrocoelia</taxon>
    </lineage>
</organism>